<dbReference type="HOGENOM" id="CLU_2046474_0_0_11"/>
<feature type="compositionally biased region" description="Gly residues" evidence="1">
    <location>
        <begin position="37"/>
        <end position="47"/>
    </location>
</feature>
<feature type="region of interest" description="Disordered" evidence="1">
    <location>
        <begin position="27"/>
        <end position="120"/>
    </location>
</feature>
<keyword evidence="2" id="KW-1133">Transmembrane helix</keyword>
<dbReference type="EMBL" id="CP002343">
    <property type="protein sequence ID" value="ADU49487.1"/>
    <property type="molecule type" value="Genomic_DNA"/>
</dbReference>
<dbReference type="Proteomes" id="UP000008914">
    <property type="component" value="Chromosome"/>
</dbReference>
<evidence type="ECO:0000256" key="2">
    <source>
        <dbReference type="SAM" id="Phobius"/>
    </source>
</evidence>
<accession>E6SBF9</accession>
<dbReference type="KEGG" id="ica:Intca_2996"/>
<reference evidence="3 4" key="1">
    <citation type="journal article" date="2010" name="Stand. Genomic Sci.">
        <title>Complete genome sequence of Intrasporangium calvum type strain (7 KIP).</title>
        <authorList>
            <person name="Del Rio T.G."/>
            <person name="Chertkov O."/>
            <person name="Yasawong M."/>
            <person name="Lucas S."/>
            <person name="Deshpande S."/>
            <person name="Cheng J.F."/>
            <person name="Detter C."/>
            <person name="Tapia R."/>
            <person name="Han C."/>
            <person name="Goodwin L."/>
            <person name="Pitluck S."/>
            <person name="Liolios K."/>
            <person name="Ivanova N."/>
            <person name="Mavromatis K."/>
            <person name="Pati A."/>
            <person name="Chen A."/>
            <person name="Palaniappan K."/>
            <person name="Land M."/>
            <person name="Hauser L."/>
            <person name="Chang Y.J."/>
            <person name="Jeffries C.D."/>
            <person name="Rohde M."/>
            <person name="Pukall R."/>
            <person name="Sikorski J."/>
            <person name="Goker M."/>
            <person name="Woyke T."/>
            <person name="Bristow J."/>
            <person name="Eisen J.A."/>
            <person name="Markowitz V."/>
            <person name="Hugenholtz P."/>
            <person name="Kyrpides N.C."/>
            <person name="Klenk H.P."/>
            <person name="Lapidus A."/>
        </authorList>
    </citation>
    <scope>NUCLEOTIDE SEQUENCE [LARGE SCALE GENOMIC DNA]</scope>
    <source>
        <strain evidence="4">ATCC 23552 / DSM 43043 / JCM 3097 / NBRC 12989 / 7 KIP</strain>
    </source>
</reference>
<keyword evidence="2" id="KW-0472">Membrane</keyword>
<protein>
    <submittedName>
        <fullName evidence="3">Uncharacterized protein</fullName>
    </submittedName>
</protein>
<feature type="compositionally biased region" description="Basic and acidic residues" evidence="1">
    <location>
        <begin position="101"/>
        <end position="120"/>
    </location>
</feature>
<keyword evidence="2" id="KW-0812">Transmembrane</keyword>
<keyword evidence="4" id="KW-1185">Reference proteome</keyword>
<dbReference type="STRING" id="710696.Intca_2996"/>
<feature type="compositionally biased region" description="Basic and acidic residues" evidence="1">
    <location>
        <begin position="61"/>
        <end position="73"/>
    </location>
</feature>
<feature type="transmembrane region" description="Helical" evidence="2">
    <location>
        <begin position="6"/>
        <end position="24"/>
    </location>
</feature>
<evidence type="ECO:0000256" key="1">
    <source>
        <dbReference type="SAM" id="MobiDB-lite"/>
    </source>
</evidence>
<sequence>MAGFIQQNWVGIIVVAAMLAMHLGEHRRGGLRRGGHSGRGVRGGCGAGHARQGTHLGGDQAHGEPHQLRRPEEGTEAPTALVSDVGHPDPTRDAVNPDDDQPVRRDRGQRFLRPPDRQPH</sequence>
<proteinExistence type="predicted"/>
<organism evidence="3 4">
    <name type="scientific">Intrasporangium calvum (strain ATCC 23552 / DSM 43043 / JCM 3097 / NBRC 12989 / NCIMB 10167 / NRRL B-3866 / 7 KIP)</name>
    <dbReference type="NCBI Taxonomy" id="710696"/>
    <lineage>
        <taxon>Bacteria</taxon>
        <taxon>Bacillati</taxon>
        <taxon>Actinomycetota</taxon>
        <taxon>Actinomycetes</taxon>
        <taxon>Micrococcales</taxon>
        <taxon>Intrasporangiaceae</taxon>
        <taxon>Intrasporangium</taxon>
    </lineage>
</organism>
<evidence type="ECO:0000313" key="4">
    <source>
        <dbReference type="Proteomes" id="UP000008914"/>
    </source>
</evidence>
<dbReference type="AlphaFoldDB" id="E6SBF9"/>
<gene>
    <name evidence="3" type="ordered locus">Intca_2996</name>
</gene>
<evidence type="ECO:0000313" key="3">
    <source>
        <dbReference type="EMBL" id="ADU49487.1"/>
    </source>
</evidence>
<name>E6SBF9_INTC7</name>